<accession>A0A646LU73</accession>
<evidence type="ECO:0000313" key="4">
    <source>
        <dbReference type="Proteomes" id="UP000461234"/>
    </source>
</evidence>
<protein>
    <submittedName>
        <fullName evidence="3">Uncharacterized protein</fullName>
    </submittedName>
</protein>
<keyword evidence="1" id="KW-0812">Transmembrane</keyword>
<proteinExistence type="predicted"/>
<evidence type="ECO:0000256" key="1">
    <source>
        <dbReference type="SAM" id="Phobius"/>
    </source>
</evidence>
<dbReference type="Proteomes" id="UP000461234">
    <property type="component" value="Unassembled WGS sequence"/>
</dbReference>
<dbReference type="RefSeq" id="WP_000646545.1">
    <property type="nucleotide sequence ID" value="NZ_CAXNZP010000051.1"/>
</dbReference>
<reference evidence="2 4" key="2">
    <citation type="submission" date="2019-10" db="EMBL/GenBank/DDBJ databases">
        <title>Genetic environment of the oxa23 gene and comparative analysis of carbapenem resistant Acinetobacter baumannii isolates belonging to global clone 1, lineage 2 recovered in a burns hospital outbreak in 2012-2013.</title>
        <authorList>
            <person name="Douraghi M."/>
            <person name="Aris P."/>
            <person name="Kenyon J."/>
            <person name="Hamidian M."/>
        </authorList>
    </citation>
    <scope>NUCLEOTIDE SEQUENCE [LARGE SCALE GENOMIC DNA]</scope>
    <source>
        <strain evidence="2 4">ABS103</strain>
    </source>
</reference>
<organism evidence="3">
    <name type="scientific">Acinetobacter baumannii</name>
    <dbReference type="NCBI Taxonomy" id="470"/>
    <lineage>
        <taxon>Bacteria</taxon>
        <taxon>Pseudomonadati</taxon>
        <taxon>Pseudomonadota</taxon>
        <taxon>Gammaproteobacteria</taxon>
        <taxon>Moraxellales</taxon>
        <taxon>Moraxellaceae</taxon>
        <taxon>Acinetobacter</taxon>
        <taxon>Acinetobacter calcoaceticus/baumannii complex</taxon>
    </lineage>
</organism>
<sequence length="72" mass="8213">MKANALNLTKIRQFIFMSQVLMVIFAIHVVLANYLPVSRETRFLLLAISIFGSGMSFGMAIAFYSIKRILER</sequence>
<gene>
    <name evidence="2" type="ORF">F2P40_18005</name>
    <name evidence="3" type="ORF">F4T87_17940</name>
</gene>
<dbReference type="EMBL" id="WIOC01000032">
    <property type="protein sequence ID" value="MQR51191.1"/>
    <property type="molecule type" value="Genomic_DNA"/>
</dbReference>
<evidence type="ECO:0000313" key="2">
    <source>
        <dbReference type="EMBL" id="MQR51191.1"/>
    </source>
</evidence>
<feature type="transmembrane region" description="Helical" evidence="1">
    <location>
        <begin position="20"/>
        <end position="37"/>
    </location>
</feature>
<dbReference type="EMBL" id="VYTF01000031">
    <property type="protein sequence ID" value="MQZ28872.1"/>
    <property type="molecule type" value="Genomic_DNA"/>
</dbReference>
<feature type="transmembrane region" description="Helical" evidence="1">
    <location>
        <begin position="43"/>
        <end position="66"/>
    </location>
</feature>
<evidence type="ECO:0000313" key="3">
    <source>
        <dbReference type="EMBL" id="MQZ28872.1"/>
    </source>
</evidence>
<comment type="caution">
    <text evidence="3">The sequence shown here is derived from an EMBL/GenBank/DDBJ whole genome shotgun (WGS) entry which is preliminary data.</text>
</comment>
<keyword evidence="1" id="KW-0472">Membrane</keyword>
<dbReference type="AlphaFoldDB" id="A0A646LU73"/>
<name>A0A646LU73_ACIBA</name>
<reference evidence="3" key="1">
    <citation type="submission" date="2019-09" db="EMBL/GenBank/DDBJ databases">
        <title>Distinct mechanisms of dissemination of NDM-1 metallo-beta-betalactamase in Acinetobacter species spp. in Argentina.</title>
        <authorList>
            <person name="Maria R.S."/>
            <person name="Adams M.D."/>
        </authorList>
    </citation>
    <scope>NUCLEOTIDE SEQUENCE</scope>
    <source>
        <strain evidence="3">AMA3</strain>
    </source>
</reference>
<keyword evidence="1" id="KW-1133">Transmembrane helix</keyword>